<dbReference type="PANTHER" id="PTHR46017">
    <property type="entry name" value="ALPHA-MANNOSIDASE 2C1"/>
    <property type="match status" value="1"/>
</dbReference>
<dbReference type="GO" id="GO:0004559">
    <property type="term" value="F:alpha-mannosidase activity"/>
    <property type="evidence" value="ECO:0007669"/>
    <property type="project" value="InterPro"/>
</dbReference>
<dbReference type="InterPro" id="IPR015341">
    <property type="entry name" value="Glyco_hydro_38_cen"/>
</dbReference>
<feature type="domain" description="Glycoside hydrolase family 38 central" evidence="3">
    <location>
        <begin position="523"/>
        <end position="605"/>
    </location>
</feature>
<dbReference type="InterPro" id="IPR011330">
    <property type="entry name" value="Glyco_hydro/deAcase_b/a-brl"/>
</dbReference>
<name>A0AAV2SKE0_MEGNR</name>
<dbReference type="GO" id="GO:0009313">
    <property type="term" value="P:oligosaccharide catabolic process"/>
    <property type="evidence" value="ECO:0007669"/>
    <property type="project" value="TreeGrafter"/>
</dbReference>
<organism evidence="4 5">
    <name type="scientific">Meganyctiphanes norvegica</name>
    <name type="common">Northern krill</name>
    <name type="synonym">Thysanopoda norvegica</name>
    <dbReference type="NCBI Taxonomy" id="48144"/>
    <lineage>
        <taxon>Eukaryota</taxon>
        <taxon>Metazoa</taxon>
        <taxon>Ecdysozoa</taxon>
        <taxon>Arthropoda</taxon>
        <taxon>Crustacea</taxon>
        <taxon>Multicrustacea</taxon>
        <taxon>Malacostraca</taxon>
        <taxon>Eumalacostraca</taxon>
        <taxon>Eucarida</taxon>
        <taxon>Euphausiacea</taxon>
        <taxon>Euphausiidae</taxon>
        <taxon>Meganyctiphanes</taxon>
    </lineage>
</organism>
<dbReference type="SUPFAM" id="SSF88713">
    <property type="entry name" value="Glycoside hydrolase/deacetylase"/>
    <property type="match status" value="1"/>
</dbReference>
<dbReference type="FunFam" id="3.20.110.10:FF:000002">
    <property type="entry name" value="alpha-mannosidase 2C1 isoform X1"/>
    <property type="match status" value="1"/>
</dbReference>
<dbReference type="Pfam" id="PF09261">
    <property type="entry name" value="Alpha-mann_mid"/>
    <property type="match status" value="1"/>
</dbReference>
<reference evidence="4 5" key="1">
    <citation type="submission" date="2024-05" db="EMBL/GenBank/DDBJ databases">
        <authorList>
            <person name="Wallberg A."/>
        </authorList>
    </citation>
    <scope>NUCLEOTIDE SEQUENCE [LARGE SCALE GENOMIC DNA]</scope>
</reference>
<dbReference type="InterPro" id="IPR028995">
    <property type="entry name" value="Glyco_hydro_57/38_cen_sf"/>
</dbReference>
<accession>A0AAV2SKE0</accession>
<keyword evidence="1" id="KW-0378">Hydrolase</keyword>
<dbReference type="Pfam" id="PF01074">
    <property type="entry name" value="Glyco_hydro_38N"/>
    <property type="match status" value="1"/>
</dbReference>
<evidence type="ECO:0000313" key="4">
    <source>
        <dbReference type="EMBL" id="CAL4203420.1"/>
    </source>
</evidence>
<protein>
    <recommendedName>
        <fullName evidence="3">Glycoside hydrolase family 38 central domain-containing protein</fullName>
    </recommendedName>
</protein>
<dbReference type="GO" id="GO:0006013">
    <property type="term" value="P:mannose metabolic process"/>
    <property type="evidence" value="ECO:0007669"/>
    <property type="project" value="InterPro"/>
</dbReference>
<dbReference type="InterPro" id="IPR027291">
    <property type="entry name" value="Glyco_hydro_38_N_sf"/>
</dbReference>
<evidence type="ECO:0000256" key="1">
    <source>
        <dbReference type="ARBA" id="ARBA00022801"/>
    </source>
</evidence>
<keyword evidence="5" id="KW-1185">Reference proteome</keyword>
<dbReference type="Gene3D" id="3.20.110.10">
    <property type="entry name" value="Glycoside hydrolase 38, N terminal domain"/>
    <property type="match status" value="1"/>
</dbReference>
<evidence type="ECO:0000313" key="5">
    <source>
        <dbReference type="Proteomes" id="UP001497623"/>
    </source>
</evidence>
<dbReference type="Gene3D" id="1.20.1270.50">
    <property type="entry name" value="Glycoside hydrolase family 38, central domain"/>
    <property type="match status" value="1"/>
</dbReference>
<dbReference type="FunFam" id="1.20.1270.50:FF:000004">
    <property type="entry name" value="alpha-mannosidase 2C1 isoform X1"/>
    <property type="match status" value="1"/>
</dbReference>
<feature type="non-terminal residue" evidence="4">
    <location>
        <position position="659"/>
    </location>
</feature>
<dbReference type="InterPro" id="IPR000602">
    <property type="entry name" value="Glyco_hydro_38_N"/>
</dbReference>
<dbReference type="PANTHER" id="PTHR46017:SF1">
    <property type="entry name" value="ALPHA-MANNOSIDASE 2C1"/>
    <property type="match status" value="1"/>
</dbReference>
<dbReference type="SUPFAM" id="SSF88688">
    <property type="entry name" value="Families 57/38 glycoside transferase middle domain"/>
    <property type="match status" value="1"/>
</dbReference>
<dbReference type="SMART" id="SM00872">
    <property type="entry name" value="Alpha-mann_mid"/>
    <property type="match status" value="1"/>
</dbReference>
<gene>
    <name evidence="4" type="ORF">MNOR_LOCUS37778</name>
</gene>
<dbReference type="EMBL" id="CAXKWB010079320">
    <property type="protein sequence ID" value="CAL4203420.1"/>
    <property type="molecule type" value="Genomic_DNA"/>
</dbReference>
<dbReference type="Proteomes" id="UP001497623">
    <property type="component" value="Unassembled WGS sequence"/>
</dbReference>
<comment type="caution">
    <text evidence="4">The sequence shown here is derived from an EMBL/GenBank/DDBJ whole genome shotgun (WGS) entry which is preliminary data.</text>
</comment>
<proteinExistence type="predicted"/>
<keyword evidence="2" id="KW-0326">Glycosidase</keyword>
<sequence length="659" mass="75281">MRTWKKSNKKLHRSAKMRLRRIKICIKSTWNELTYPLNSPFLDPSQSSLRQTLKSWCEWIINKLLNQSYSDTYLRDLYCEEKKVDKCNFDAKLYFLIDDKGGLMFLEKVLKFSHNVRFFTYGILSQKLKMSETAKDTEMEPGMTRKSGAGPQVFYIEMAISKILGNGGMDQIDPPQPDVHYTLELAEIAVFNTQVYKLTRDLEVLHQLADNLQSDTRGHQALFTGNQMVNSIIKGDDSVASDIADYFFQQGNGARAHQLAAIGNCHIDSAWLWPFSETKRKVRRSFSSQLALMETYPEHKFVASQAQQWAWCKQYYPELFDRIKQKVTEGKFLPVGSTWIEMDGNIPSGESFIRQFLHGQRFYQQELGYTCKEFWLPDTFGYSAQIPALMHHMGLKKFLTQKLSWSLVNKFPHHNFTWEGIDGSSVLAHFPPGDSYEMNCTVDEAFRTLNNLQDKGRVGTSAFLFGYGDGGGGPTQDMLERLRRMKDVDGIPKVDIMTPDELFSQLEPDQHNMCRWVGELYLELHNGTYTTQAAMKRLCREAEFRLRDAEFMLSTAIANNGPGNLLPGSLSELDPAWKKVLLNQFHDVLPGSGIGIIYPEATTQYAEAIKVADEVWQQAADNLFGNDANTSVVMVNTLQWERSEVVTMQALTDNKSQGI</sequence>
<dbReference type="InterPro" id="IPR037094">
    <property type="entry name" value="Glyco_hydro_38_cen_sf"/>
</dbReference>
<evidence type="ECO:0000256" key="2">
    <source>
        <dbReference type="ARBA" id="ARBA00023295"/>
    </source>
</evidence>
<dbReference type="AlphaFoldDB" id="A0AAV2SKE0"/>
<evidence type="ECO:0000259" key="3">
    <source>
        <dbReference type="SMART" id="SM00872"/>
    </source>
</evidence>